<name>A0A0R2INK4_9LACO</name>
<protein>
    <recommendedName>
        <fullName evidence="1">N-acetyltransferase domain-containing protein</fullName>
    </recommendedName>
</protein>
<dbReference type="PANTHER" id="PTHR43415">
    <property type="entry name" value="SPERMIDINE N(1)-ACETYLTRANSFERASE"/>
    <property type="match status" value="1"/>
</dbReference>
<reference evidence="2 3" key="1">
    <citation type="journal article" date="2015" name="Genome Announc.">
        <title>Expanding the biotechnology potential of lactobacilli through comparative genomics of 213 strains and associated genera.</title>
        <authorList>
            <person name="Sun Z."/>
            <person name="Harris H.M."/>
            <person name="McCann A."/>
            <person name="Guo C."/>
            <person name="Argimon S."/>
            <person name="Zhang W."/>
            <person name="Yang X."/>
            <person name="Jeffery I.B."/>
            <person name="Cooney J.C."/>
            <person name="Kagawa T.F."/>
            <person name="Liu W."/>
            <person name="Song Y."/>
            <person name="Salvetti E."/>
            <person name="Wrobel A."/>
            <person name="Rasinkangas P."/>
            <person name="Parkhill J."/>
            <person name="Rea M.C."/>
            <person name="O'Sullivan O."/>
            <person name="Ritari J."/>
            <person name="Douillard F.P."/>
            <person name="Paul Ross R."/>
            <person name="Yang R."/>
            <person name="Briner A.E."/>
            <person name="Felis G.E."/>
            <person name="de Vos W.M."/>
            <person name="Barrangou R."/>
            <person name="Klaenhammer T.R."/>
            <person name="Caufield P.W."/>
            <person name="Cui Y."/>
            <person name="Zhang H."/>
            <person name="O'Toole P.W."/>
        </authorList>
    </citation>
    <scope>NUCLEOTIDE SEQUENCE [LARGE SCALE GENOMIC DNA]</scope>
    <source>
        <strain evidence="2 3">DSM 17757</strain>
    </source>
</reference>
<evidence type="ECO:0000259" key="1">
    <source>
        <dbReference type="PROSITE" id="PS51186"/>
    </source>
</evidence>
<organism evidence="2 3">
    <name type="scientific">Pediococcus cellicola</name>
    <dbReference type="NCBI Taxonomy" id="319652"/>
    <lineage>
        <taxon>Bacteria</taxon>
        <taxon>Bacillati</taxon>
        <taxon>Bacillota</taxon>
        <taxon>Bacilli</taxon>
        <taxon>Lactobacillales</taxon>
        <taxon>Lactobacillaceae</taxon>
        <taxon>Pediococcus</taxon>
    </lineage>
</organism>
<dbReference type="PANTHER" id="PTHR43415:SF3">
    <property type="entry name" value="GNAT-FAMILY ACETYLTRANSFERASE"/>
    <property type="match status" value="1"/>
</dbReference>
<dbReference type="GO" id="GO:0016747">
    <property type="term" value="F:acyltransferase activity, transferring groups other than amino-acyl groups"/>
    <property type="evidence" value="ECO:0007669"/>
    <property type="project" value="InterPro"/>
</dbReference>
<dbReference type="RefSeq" id="WP_057750328.1">
    <property type="nucleotide sequence ID" value="NZ_BJVH01000002.1"/>
</dbReference>
<dbReference type="PROSITE" id="PS51186">
    <property type="entry name" value="GNAT"/>
    <property type="match status" value="1"/>
</dbReference>
<dbReference type="Gene3D" id="3.40.630.30">
    <property type="match status" value="1"/>
</dbReference>
<gene>
    <name evidence="2" type="ORF">IV80_GL001263</name>
</gene>
<dbReference type="Proteomes" id="UP000051568">
    <property type="component" value="Unassembled WGS sequence"/>
</dbReference>
<dbReference type="Pfam" id="PF00583">
    <property type="entry name" value="Acetyltransf_1"/>
    <property type="match status" value="1"/>
</dbReference>
<evidence type="ECO:0000313" key="2">
    <source>
        <dbReference type="EMBL" id="KRN66672.1"/>
    </source>
</evidence>
<dbReference type="OrthoDB" id="948250at2"/>
<dbReference type="PATRIC" id="fig|319652.3.peg.1278"/>
<evidence type="ECO:0000313" key="3">
    <source>
        <dbReference type="Proteomes" id="UP000051568"/>
    </source>
</evidence>
<keyword evidence="3" id="KW-1185">Reference proteome</keyword>
<dbReference type="InterPro" id="IPR016181">
    <property type="entry name" value="Acyl_CoA_acyltransferase"/>
</dbReference>
<feature type="domain" description="N-acetyltransferase" evidence="1">
    <location>
        <begin position="5"/>
        <end position="169"/>
    </location>
</feature>
<accession>A0A0R2INK4</accession>
<comment type="caution">
    <text evidence="2">The sequence shown here is derived from an EMBL/GenBank/DDBJ whole genome shotgun (WGS) entry which is preliminary data.</text>
</comment>
<dbReference type="CDD" id="cd04301">
    <property type="entry name" value="NAT_SF"/>
    <property type="match status" value="1"/>
</dbReference>
<dbReference type="EMBL" id="JQBR01000004">
    <property type="protein sequence ID" value="KRN66672.1"/>
    <property type="molecule type" value="Genomic_DNA"/>
</dbReference>
<sequence length="172" mass="19554">MSEEVTIAQATSEDAQQVLTLLKKLDQQSDTFVVEEDLTQLTPAYESQQLQLIQQSRENLILLAKYEQQAIGLVSVIKNEENDLGEIGVAVLKEFWNQGLGTALVEEAITWGNTFSWLDGLFLTVQERNAAAYHIYQKLGFTEIKRQKMGFRSKNGIPYPTIDMQLRFNLQP</sequence>
<dbReference type="InterPro" id="IPR000182">
    <property type="entry name" value="GNAT_dom"/>
</dbReference>
<proteinExistence type="predicted"/>
<dbReference type="STRING" id="319652.IV80_GL001263"/>
<dbReference type="SUPFAM" id="SSF55729">
    <property type="entry name" value="Acyl-CoA N-acyltransferases (Nat)"/>
    <property type="match status" value="1"/>
</dbReference>
<dbReference type="AlphaFoldDB" id="A0A0R2INK4"/>